<keyword evidence="1" id="KW-0732">Signal</keyword>
<dbReference type="RefSeq" id="WP_109682273.1">
    <property type="nucleotide sequence ID" value="NZ_QGGP01000003.1"/>
</dbReference>
<dbReference type="AlphaFoldDB" id="A0A316DM92"/>
<dbReference type="Proteomes" id="UP000245430">
    <property type="component" value="Unassembled WGS sequence"/>
</dbReference>
<proteinExistence type="predicted"/>
<evidence type="ECO:0000313" key="3">
    <source>
        <dbReference type="EMBL" id="PWK19297.1"/>
    </source>
</evidence>
<dbReference type="OrthoDB" id="9811006at2"/>
<dbReference type="PANTHER" id="PTHR34406:SF1">
    <property type="entry name" value="PROTEIN YCEI"/>
    <property type="match status" value="1"/>
</dbReference>
<feature type="domain" description="Lipid/polyisoprenoid-binding YceI-like" evidence="2">
    <location>
        <begin position="21"/>
        <end position="175"/>
    </location>
</feature>
<dbReference type="InterPro" id="IPR007372">
    <property type="entry name" value="Lipid/polyisoprenoid-bd_YceI"/>
</dbReference>
<dbReference type="PANTHER" id="PTHR34406">
    <property type="entry name" value="PROTEIN YCEI"/>
    <property type="match status" value="1"/>
</dbReference>
<dbReference type="SUPFAM" id="SSF101874">
    <property type="entry name" value="YceI-like"/>
    <property type="match status" value="1"/>
</dbReference>
<evidence type="ECO:0000259" key="2">
    <source>
        <dbReference type="SMART" id="SM00867"/>
    </source>
</evidence>
<protein>
    <submittedName>
        <fullName evidence="3">Polyisoprenoid-binding protein YceI</fullName>
    </submittedName>
</protein>
<keyword evidence="4" id="KW-1185">Reference proteome</keyword>
<dbReference type="Pfam" id="PF04264">
    <property type="entry name" value="YceI"/>
    <property type="match status" value="1"/>
</dbReference>
<evidence type="ECO:0000256" key="1">
    <source>
        <dbReference type="SAM" id="SignalP"/>
    </source>
</evidence>
<feature type="signal peptide" evidence="1">
    <location>
        <begin position="1"/>
        <end position="21"/>
    </location>
</feature>
<feature type="chain" id="PRO_5016428869" evidence="1">
    <location>
        <begin position="22"/>
        <end position="175"/>
    </location>
</feature>
<dbReference type="Gene3D" id="2.40.128.110">
    <property type="entry name" value="Lipid/polyisoprenoid-binding, YceI-like"/>
    <property type="match status" value="1"/>
</dbReference>
<evidence type="ECO:0000313" key="4">
    <source>
        <dbReference type="Proteomes" id="UP000245430"/>
    </source>
</evidence>
<name>A0A316DM92_9FLAO</name>
<dbReference type="SMART" id="SM00867">
    <property type="entry name" value="YceI"/>
    <property type="match status" value="1"/>
</dbReference>
<sequence length="175" mass="19626">MKTIQIIILFISSLCFSFIQAQTINTDKSEVKFKITGGGIFTVKGNFTGMKGDFNFSETDVANSSFDICIDAKTLNTKNEKRDNHLHSADFFEVDKYPTICFTSTSVTKTREGYKTTGNLTIHGVTKTVEIPFSFKKNTFEGEIEINRFDYKIGEDFGTIRVGETATVTIICVVY</sequence>
<comment type="caution">
    <text evidence="3">The sequence shown here is derived from an EMBL/GenBank/DDBJ whole genome shotgun (WGS) entry which is preliminary data.</text>
</comment>
<dbReference type="EMBL" id="QGGP01000003">
    <property type="protein sequence ID" value="PWK19297.1"/>
    <property type="molecule type" value="Genomic_DNA"/>
</dbReference>
<accession>A0A316DM92</accession>
<dbReference type="InterPro" id="IPR036761">
    <property type="entry name" value="TTHA0802/YceI-like_sf"/>
</dbReference>
<gene>
    <name evidence="3" type="ORF">LX78_01778</name>
</gene>
<reference evidence="3 4" key="1">
    <citation type="submission" date="2018-05" db="EMBL/GenBank/DDBJ databases">
        <title>Genomic Encyclopedia of Archaeal and Bacterial Type Strains, Phase II (KMG-II): from individual species to whole genera.</title>
        <authorList>
            <person name="Goeker M."/>
        </authorList>
    </citation>
    <scope>NUCLEOTIDE SEQUENCE [LARGE SCALE GENOMIC DNA]</scope>
    <source>
        <strain evidence="3 4">DSM 22637</strain>
    </source>
</reference>
<organism evidence="3 4">
    <name type="scientific">Xanthomarina spongicola</name>
    <dbReference type="NCBI Taxonomy" id="570520"/>
    <lineage>
        <taxon>Bacteria</taxon>
        <taxon>Pseudomonadati</taxon>
        <taxon>Bacteroidota</taxon>
        <taxon>Flavobacteriia</taxon>
        <taxon>Flavobacteriales</taxon>
        <taxon>Flavobacteriaceae</taxon>
        <taxon>Xanthomarina</taxon>
    </lineage>
</organism>